<dbReference type="InterPro" id="IPR013783">
    <property type="entry name" value="Ig-like_fold"/>
</dbReference>
<dbReference type="Pfam" id="PF02368">
    <property type="entry name" value="Big_2"/>
    <property type="match status" value="1"/>
</dbReference>
<dbReference type="OrthoDB" id="1864276at2"/>
<dbReference type="InterPro" id="IPR044060">
    <property type="entry name" value="Bacterial_rp_domain"/>
</dbReference>
<sequence>MKLVHKRFWSLLLAVAMVLTMMPLTAAYAATGLDTELVANGGAESGNISGWTDDTGAGRWSSSTAYSTWAKPAAGSRYFYLYNPSMDTPLSGTMSQEITLTGTEGSGVFSAISNGSISIRFSVSLFQGISSDNEAKAVLEEYAANGSLLKTSQVVNTTSSGTAMGQYQINTQINPGTRKFKIILSATLTKGGYAQFDQVSLKLVDTPAGSAPVFGSDFPLAAETDAGVPYTANFTISDADVGDIDHLTFSASSTNVNLVPAANITVSGSGASRTLKILPAGNLSGEADITVVASDGAKSADKTFHFIVHKVISMNTNLVENGDGTNGLAGWSGNTVNITPTGSGFTTNDPNSSMSQNIDISKFSSFIDGGETEFLMSAAFPLANGKVSAQFYTDIACTNPVGSSFAVVDSSLLQQKIPASAKGVKITFSDTSKYYVDVEVENISFQIVNNFPKISSISAKMTDLSTLTVPVYTYYTTSSAVLMASSSDQKVVPNEGISIGGSGFKRSISFTPLKNGNITISLALNDGSKTVNSSFAVTVHEPAKVISVSAPAQGFYGAGNNLDFTVHFNYPVTGGTDSRLPLTIGGIPAAASYLTSTADSITYRYTAVIGSSGVVAAGMKIDDTSSPIVDTAGYDAEVEINTGALGIVLVPAPQVTSTALGGSSAYGTKVTFTATLSCAESLTGAIQFKANGINLGNPVAISGNMASYETTEAALAAGAASITAEFIPSGSDFYFNGLTGSGYSMNIDRKALTLKPNPASKVYGTADPVLDYLITSGALEGSDVLAGSLTREAGEAVGEYEIKQGTVTNENNANYDITFVTGVKLSVTPLVIVDGVISPNTGSFDRKTANQADIQAAITWNSAVAIMDVKSGGVSIGAENYSVSGNTLTIKKGYLTLQAPGTLVLTVVFDQGNPSALTISVIDTTPPAIPVTGITVTGAGGADSIKAGDTLQMQAVIAPDNAANKAVVWSFESGNGASIDAAGLLRATAAGIVIVRATAQDGSGVYGEKTITITGEDSTVKIAIAQSPVKSILHAITFGLFFKDTVDVSITSASSKTDHYEYQLVKDGSPFDKDGTWTIGDSFSISPDFKGWVYARAVYGGGTVSVAAVKALVVDSTKPEITAAYDASSASITVSIKDDGAGIEKISYQAGSGTEQTINLEPSETQDISTRKDFTISGLPDGRYDVVINAADNAGNAADTKTISVDQGSAIVDAAISPAARSYDLAAPGDVSTGITWNSAGTVTDVVYQAGSVRLTETKDYVVTGSALTIKSSCLKSLNLSAGASAKFTVSFDTGNPVTFTVDFVDNYTPGTNARLSGLTVNGKPVGDFEPDKTGYEVKLPYGTALVMVGAAAEDPHATVNITQAGTLPGTAVVGVTAEDSAATKTYTINFTLENPVPVHRITVQNDGSGTASADLTFAAAGQTVTLNGSPNRGYQFKEWQVISPAGLSITGNTFIMPDEAVTVKAIFKAAGSGEGGNSGEGSGTSSGNGTTVPAPTPENKRPDQPVTAEVSVTAAAGSKGTFGAAIPDKAISDAIEQARAAAKSQDGTETRISMVLNIDAPEGRAALFVILSQDALKALTDTEVSSLEINGLPVSIRFDQTALHTIRSQSNGNVTITAVSGQKLSDEAKARIGTRPVYNITIGYGAGSSSSAVRNLGGGTATVSIPYTPARSEAAGCLYVVYVDGNGRTIPIGASAYDANSGCLIFTTSHFSVYGIGYTAPTTKFSDISRHWAKDSIDYTVSRGLISGTAKTTFSPDAVMTRGMLAAVLGKLSGADVKGCKTSSFTDVKAGSTFQPYIEWAYRKGIIEGVSGSQFAPDKAVTREETAVIMQNYAKVTGYTLPATRQANTFGDSSAISGTCQEAVKAMLQAGIMMGESNNNFQPGDSITRAEVSAILYRYIKLNLDSGTAQGWAINDSGEKMYFRNGKALTGWQDIETGGNTKRYYFDTNAVMAAGKWFLIGGNWYYFQGDGSLAVSAKIDGWEVGADGVRKTK</sequence>
<evidence type="ECO:0000256" key="6">
    <source>
        <dbReference type="PROSITE-ProRule" id="PRU00591"/>
    </source>
</evidence>
<evidence type="ECO:0000313" key="10">
    <source>
        <dbReference type="EMBL" id="SHK21704.1"/>
    </source>
</evidence>
<evidence type="ECO:0000256" key="4">
    <source>
        <dbReference type="ARBA" id="ARBA00023277"/>
    </source>
</evidence>
<name>A0A1M6QN59_9FIRM</name>
<keyword evidence="1 8" id="KW-0732">Signal</keyword>
<dbReference type="SUPFAM" id="SSF49373">
    <property type="entry name" value="Invasin/intimin cell-adhesion fragments"/>
    <property type="match status" value="1"/>
</dbReference>
<evidence type="ECO:0000256" key="1">
    <source>
        <dbReference type="ARBA" id="ARBA00022729"/>
    </source>
</evidence>
<dbReference type="PROSITE" id="PS51272">
    <property type="entry name" value="SLH"/>
    <property type="match status" value="3"/>
</dbReference>
<dbReference type="InterPro" id="IPR018337">
    <property type="entry name" value="Cell_wall/Cho-bd_repeat"/>
</dbReference>
<evidence type="ECO:0000259" key="9">
    <source>
        <dbReference type="PROSITE" id="PS51272"/>
    </source>
</evidence>
<evidence type="ECO:0000256" key="2">
    <source>
        <dbReference type="ARBA" id="ARBA00022737"/>
    </source>
</evidence>
<dbReference type="Gene3D" id="2.60.40.10">
    <property type="entry name" value="Immunoglobulins"/>
    <property type="match status" value="2"/>
</dbReference>
<evidence type="ECO:0000256" key="5">
    <source>
        <dbReference type="ARBA" id="ARBA00023326"/>
    </source>
</evidence>
<feature type="domain" description="SLH" evidence="9">
    <location>
        <begin position="1782"/>
        <end position="1845"/>
    </location>
</feature>
<dbReference type="RefSeq" id="WP_073275296.1">
    <property type="nucleotide sequence ID" value="NZ_FRAC01000010.1"/>
</dbReference>
<feature type="repeat" description="Cell wall-binding" evidence="6">
    <location>
        <begin position="1930"/>
        <end position="1953"/>
    </location>
</feature>
<organism evidence="10 11">
    <name type="scientific">Anaerocolumna jejuensis DSM 15929</name>
    <dbReference type="NCBI Taxonomy" id="1121322"/>
    <lineage>
        <taxon>Bacteria</taxon>
        <taxon>Bacillati</taxon>
        <taxon>Bacillota</taxon>
        <taxon>Clostridia</taxon>
        <taxon>Lachnospirales</taxon>
        <taxon>Lachnospiraceae</taxon>
        <taxon>Anaerocolumna</taxon>
    </lineage>
</organism>
<dbReference type="Gene3D" id="2.10.270.10">
    <property type="entry name" value="Cholin Binding"/>
    <property type="match status" value="1"/>
</dbReference>
<dbReference type="SUPFAM" id="SSF81296">
    <property type="entry name" value="E set domains"/>
    <property type="match status" value="2"/>
</dbReference>
<dbReference type="InterPro" id="IPR008964">
    <property type="entry name" value="Invasin/intimin_cell_adhesion"/>
</dbReference>
<dbReference type="InterPro" id="IPR005102">
    <property type="entry name" value="Carbo-bd_X2"/>
</dbReference>
<keyword evidence="11" id="KW-1185">Reference proteome</keyword>
<dbReference type="PANTHER" id="PTHR43308">
    <property type="entry name" value="OUTER MEMBRANE PROTEIN ALPHA-RELATED"/>
    <property type="match status" value="1"/>
</dbReference>
<accession>A0A1M6QN59</accession>
<gene>
    <name evidence="10" type="ORF">SAMN02745136_01954</name>
</gene>
<dbReference type="InterPro" id="IPR014756">
    <property type="entry name" value="Ig_E-set"/>
</dbReference>
<keyword evidence="5" id="KW-0624">Polysaccharide degradation</keyword>
<keyword evidence="2" id="KW-0677">Repeat</keyword>
<dbReference type="PANTHER" id="PTHR43308:SF5">
    <property type="entry name" value="S-LAYER PROTEIN _ PEPTIDOGLYCAN ENDO-BETA-N-ACETYLGLUCOSAMINIDASE"/>
    <property type="match status" value="1"/>
</dbReference>
<dbReference type="InterPro" id="IPR041286">
    <property type="entry name" value="MBG_2"/>
</dbReference>
<evidence type="ECO:0000256" key="7">
    <source>
        <dbReference type="SAM" id="MobiDB-lite"/>
    </source>
</evidence>
<feature type="domain" description="SLH" evidence="9">
    <location>
        <begin position="1848"/>
        <end position="1911"/>
    </location>
</feature>
<keyword evidence="3" id="KW-0136">Cellulose degradation</keyword>
<dbReference type="InterPro" id="IPR051465">
    <property type="entry name" value="Cell_Envelope_Struct_Comp"/>
</dbReference>
<feature type="region of interest" description="Disordered" evidence="7">
    <location>
        <begin position="1473"/>
        <end position="1508"/>
    </location>
</feature>
<dbReference type="InterPro" id="IPR003343">
    <property type="entry name" value="Big_2"/>
</dbReference>
<evidence type="ECO:0000256" key="8">
    <source>
        <dbReference type="SAM" id="SignalP"/>
    </source>
</evidence>
<dbReference type="GO" id="GO:0030245">
    <property type="term" value="P:cellulose catabolic process"/>
    <property type="evidence" value="ECO:0007669"/>
    <property type="project" value="UniProtKB-KW"/>
</dbReference>
<evidence type="ECO:0000313" key="11">
    <source>
        <dbReference type="Proteomes" id="UP000184386"/>
    </source>
</evidence>
<dbReference type="Pfam" id="PF18676">
    <property type="entry name" value="MBG_2"/>
    <property type="match status" value="1"/>
</dbReference>
<dbReference type="Gene3D" id="2.60.40.1080">
    <property type="match status" value="1"/>
</dbReference>
<dbReference type="Pfam" id="PF00395">
    <property type="entry name" value="SLH"/>
    <property type="match status" value="3"/>
</dbReference>
<reference evidence="10 11" key="1">
    <citation type="submission" date="2016-11" db="EMBL/GenBank/DDBJ databases">
        <authorList>
            <person name="Jaros S."/>
            <person name="Januszkiewicz K."/>
            <person name="Wedrychowicz H."/>
        </authorList>
    </citation>
    <scope>NUCLEOTIDE SEQUENCE [LARGE SCALE GENOMIC DNA]</scope>
    <source>
        <strain evidence="10 11">DSM 15929</strain>
    </source>
</reference>
<dbReference type="Gene3D" id="2.60.120.260">
    <property type="entry name" value="Galactose-binding domain-like"/>
    <property type="match status" value="1"/>
</dbReference>
<keyword evidence="4" id="KW-0119">Carbohydrate metabolism</keyword>
<dbReference type="Pfam" id="PF03442">
    <property type="entry name" value="CBM_X2"/>
    <property type="match status" value="2"/>
</dbReference>
<feature type="signal peptide" evidence="8">
    <location>
        <begin position="1"/>
        <end position="26"/>
    </location>
</feature>
<dbReference type="EMBL" id="FRAC01000010">
    <property type="protein sequence ID" value="SHK21704.1"/>
    <property type="molecule type" value="Genomic_DNA"/>
</dbReference>
<dbReference type="SUPFAM" id="SSF69360">
    <property type="entry name" value="Cell wall binding repeat"/>
    <property type="match status" value="1"/>
</dbReference>
<dbReference type="SMART" id="SM00635">
    <property type="entry name" value="BID_2"/>
    <property type="match status" value="1"/>
</dbReference>
<dbReference type="PROSITE" id="PS51170">
    <property type="entry name" value="CW"/>
    <property type="match status" value="1"/>
</dbReference>
<dbReference type="STRING" id="1121322.SAMN02745136_01954"/>
<dbReference type="Proteomes" id="UP000184386">
    <property type="component" value="Unassembled WGS sequence"/>
</dbReference>
<proteinExistence type="predicted"/>
<feature type="domain" description="SLH" evidence="9">
    <location>
        <begin position="1721"/>
        <end position="1780"/>
    </location>
</feature>
<protein>
    <submittedName>
        <fullName evidence="10">S-layer homology domain-containing protein</fullName>
    </submittedName>
</protein>
<dbReference type="InterPro" id="IPR001119">
    <property type="entry name" value="SLH_dom"/>
</dbReference>
<evidence type="ECO:0000256" key="3">
    <source>
        <dbReference type="ARBA" id="ARBA00023001"/>
    </source>
</evidence>
<feature type="chain" id="PRO_5039187414" evidence="8">
    <location>
        <begin position="27"/>
        <end position="1994"/>
    </location>
</feature>
<feature type="compositionally biased region" description="Gly residues" evidence="7">
    <location>
        <begin position="1473"/>
        <end position="1487"/>
    </location>
</feature>
<dbReference type="Pfam" id="PF18998">
    <property type="entry name" value="Flg_new_2"/>
    <property type="match status" value="1"/>
</dbReference>